<feature type="transmembrane region" description="Helical" evidence="6">
    <location>
        <begin position="185"/>
        <end position="207"/>
    </location>
</feature>
<keyword evidence="8" id="KW-1185">Reference proteome</keyword>
<keyword evidence="5 6" id="KW-0472">Membrane</keyword>
<feature type="transmembrane region" description="Helical" evidence="6">
    <location>
        <begin position="219"/>
        <end position="240"/>
    </location>
</feature>
<accession>A0ABU2C0M3</accession>
<feature type="transmembrane region" description="Helical" evidence="6">
    <location>
        <begin position="33"/>
        <end position="54"/>
    </location>
</feature>
<keyword evidence="2" id="KW-1003">Cell membrane</keyword>
<name>A0ABU2C0M3_9ACTN</name>
<comment type="caution">
    <text evidence="7">The sequence shown here is derived from an EMBL/GenBank/DDBJ whole genome shotgun (WGS) entry which is preliminary data.</text>
</comment>
<evidence type="ECO:0000256" key="2">
    <source>
        <dbReference type="ARBA" id="ARBA00022475"/>
    </source>
</evidence>
<evidence type="ECO:0000256" key="4">
    <source>
        <dbReference type="ARBA" id="ARBA00022989"/>
    </source>
</evidence>
<evidence type="ECO:0000256" key="3">
    <source>
        <dbReference type="ARBA" id="ARBA00022692"/>
    </source>
</evidence>
<evidence type="ECO:0000313" key="8">
    <source>
        <dbReference type="Proteomes" id="UP001183648"/>
    </source>
</evidence>
<keyword evidence="4 6" id="KW-1133">Transmembrane helix</keyword>
<dbReference type="Pfam" id="PF03706">
    <property type="entry name" value="LPG_synthase_TM"/>
    <property type="match status" value="1"/>
</dbReference>
<dbReference type="Proteomes" id="UP001183648">
    <property type="component" value="Unassembled WGS sequence"/>
</dbReference>
<dbReference type="EMBL" id="JAVDYG010000001">
    <property type="protein sequence ID" value="MDR7364175.1"/>
    <property type="molecule type" value="Genomic_DNA"/>
</dbReference>
<dbReference type="RefSeq" id="WP_310305520.1">
    <property type="nucleotide sequence ID" value="NZ_BAAAPS010000005.1"/>
</dbReference>
<evidence type="ECO:0000256" key="1">
    <source>
        <dbReference type="ARBA" id="ARBA00004651"/>
    </source>
</evidence>
<reference evidence="7 8" key="1">
    <citation type="submission" date="2023-07" db="EMBL/GenBank/DDBJ databases">
        <title>Sequencing the genomes of 1000 actinobacteria strains.</title>
        <authorList>
            <person name="Klenk H.-P."/>
        </authorList>
    </citation>
    <scope>NUCLEOTIDE SEQUENCE [LARGE SCALE GENOMIC DNA]</scope>
    <source>
        <strain evidence="7 8">DSM 19426</strain>
    </source>
</reference>
<evidence type="ECO:0000313" key="7">
    <source>
        <dbReference type="EMBL" id="MDR7364175.1"/>
    </source>
</evidence>
<feature type="transmembrane region" description="Helical" evidence="6">
    <location>
        <begin position="119"/>
        <end position="138"/>
    </location>
</feature>
<gene>
    <name evidence="7" type="ORF">J2S63_003728</name>
</gene>
<sequence>MSQALRLVTGAPVLAVLLAYVGTEPFARALDALTVPAVATALAVTALTTACCAWRWTWTARHLGLDLDLRSALGAYYRSQLLNVALPGGVLGDVHRAVRHGVDVSALPGAARAVLWERAVGQVLLVGGAAVAMAWLPAPARMPAYLGLGVALVVVLGLLGRAVLRVRRGRRSVAFGELRRLAVTGLWLPLVLSAVAVLGHVLVLLTAARAAGVALPAPAAVPLLLTVLLGSSLPLGVAGWGPREGTAAWVFSAAGLGAAGGVTVAALSGVLTFLAVLPGAVLLLADAMPRPVRWRHA</sequence>
<protein>
    <submittedName>
        <fullName evidence="7">Uncharacterized membrane protein YbhN (UPF0104 family)</fullName>
    </submittedName>
</protein>
<evidence type="ECO:0000256" key="6">
    <source>
        <dbReference type="SAM" id="Phobius"/>
    </source>
</evidence>
<dbReference type="InterPro" id="IPR022791">
    <property type="entry name" value="L-PG_synthase/AglD"/>
</dbReference>
<feature type="transmembrane region" description="Helical" evidence="6">
    <location>
        <begin position="144"/>
        <end position="164"/>
    </location>
</feature>
<proteinExistence type="predicted"/>
<organism evidence="7 8">
    <name type="scientific">Nocardioides marmoribigeumensis</name>
    <dbReference type="NCBI Taxonomy" id="433649"/>
    <lineage>
        <taxon>Bacteria</taxon>
        <taxon>Bacillati</taxon>
        <taxon>Actinomycetota</taxon>
        <taxon>Actinomycetes</taxon>
        <taxon>Propionibacteriales</taxon>
        <taxon>Nocardioidaceae</taxon>
        <taxon>Nocardioides</taxon>
    </lineage>
</organism>
<keyword evidence="3 6" id="KW-0812">Transmembrane</keyword>
<evidence type="ECO:0000256" key="5">
    <source>
        <dbReference type="ARBA" id="ARBA00023136"/>
    </source>
</evidence>
<dbReference type="PANTHER" id="PTHR40277:SF1">
    <property type="entry name" value="BLL5419 PROTEIN"/>
    <property type="match status" value="1"/>
</dbReference>
<comment type="subcellular location">
    <subcellularLocation>
        <location evidence="1">Cell membrane</location>
        <topology evidence="1">Multi-pass membrane protein</topology>
    </subcellularLocation>
</comment>
<dbReference type="PANTHER" id="PTHR40277">
    <property type="entry name" value="BLL5419 PROTEIN"/>
    <property type="match status" value="1"/>
</dbReference>